<dbReference type="AlphaFoldDB" id="K0SYK7"/>
<proteinExistence type="inferred from homology"/>
<evidence type="ECO:0000256" key="8">
    <source>
        <dbReference type="ARBA" id="ARBA00023136"/>
    </source>
</evidence>
<evidence type="ECO:0000313" key="9">
    <source>
        <dbReference type="EMBL" id="EJK63302.1"/>
    </source>
</evidence>
<sequence>MRRRGVGVSRAGRVAYTKKADELRATSLASAMETVEKLEVKLAAFAKHHKSSIQNDPAFRAKFLEMCAPLGIDLLARSTEGFWGSMGLGIGEFYYELSVKVAEVCLASRSRNGGIIKVSEVKSILTARGTKFQFSDSNNNSSYSEKDIVKSVENLVKLGSGFRTVKVGRVVMIVSVPEELDDDHMLVMNLAEDNSHGRRYGVVTVTDLTHSLGWDRDRSKRALDLLLSKGMIWLDVDKGIKRYWFPSLWERGAQ</sequence>
<dbReference type="GO" id="GO:0000814">
    <property type="term" value="C:ESCRT II complex"/>
    <property type="evidence" value="ECO:0007669"/>
    <property type="project" value="InterPro"/>
</dbReference>
<keyword evidence="10" id="KW-1185">Reference proteome</keyword>
<dbReference type="SUPFAM" id="SSF46785">
    <property type="entry name" value="Winged helix' DNA-binding domain"/>
    <property type="match status" value="2"/>
</dbReference>
<keyword evidence="5" id="KW-0963">Cytoplasm</keyword>
<dbReference type="PANTHER" id="PTHR12806:SF0">
    <property type="entry name" value="VACUOLAR-SORTING PROTEIN SNF8"/>
    <property type="match status" value="1"/>
</dbReference>
<dbReference type="Proteomes" id="UP000266841">
    <property type="component" value="Unassembled WGS sequence"/>
</dbReference>
<evidence type="ECO:0000256" key="3">
    <source>
        <dbReference type="ARBA" id="ARBA00009834"/>
    </source>
</evidence>
<dbReference type="GO" id="GO:0043328">
    <property type="term" value="P:protein transport to vacuole involved in ubiquitin-dependent protein catabolic process via the multivesicular body sorting pathway"/>
    <property type="evidence" value="ECO:0007669"/>
    <property type="project" value="TreeGrafter"/>
</dbReference>
<comment type="similarity">
    <text evidence="3">Belongs to the SNF8 family.</text>
</comment>
<evidence type="ECO:0008006" key="11">
    <source>
        <dbReference type="Google" id="ProtNLM"/>
    </source>
</evidence>
<reference evidence="9 10" key="1">
    <citation type="journal article" date="2012" name="Genome Biol.">
        <title>Genome and low-iron response of an oceanic diatom adapted to chronic iron limitation.</title>
        <authorList>
            <person name="Lommer M."/>
            <person name="Specht M."/>
            <person name="Roy A.S."/>
            <person name="Kraemer L."/>
            <person name="Andreson R."/>
            <person name="Gutowska M.A."/>
            <person name="Wolf J."/>
            <person name="Bergner S.V."/>
            <person name="Schilhabel M.B."/>
            <person name="Klostermeier U.C."/>
            <person name="Beiko R.G."/>
            <person name="Rosenstiel P."/>
            <person name="Hippler M."/>
            <person name="Laroche J."/>
        </authorList>
    </citation>
    <scope>NUCLEOTIDE SEQUENCE [LARGE SCALE GENOMIC DNA]</scope>
    <source>
        <strain evidence="9 10">CCMP1005</strain>
    </source>
</reference>
<dbReference type="InterPro" id="IPR036388">
    <property type="entry name" value="WH-like_DNA-bd_sf"/>
</dbReference>
<organism evidence="9 10">
    <name type="scientific">Thalassiosira oceanica</name>
    <name type="common">Marine diatom</name>
    <dbReference type="NCBI Taxonomy" id="159749"/>
    <lineage>
        <taxon>Eukaryota</taxon>
        <taxon>Sar</taxon>
        <taxon>Stramenopiles</taxon>
        <taxon>Ochrophyta</taxon>
        <taxon>Bacillariophyta</taxon>
        <taxon>Coscinodiscophyceae</taxon>
        <taxon>Thalassiosirophycidae</taxon>
        <taxon>Thalassiosirales</taxon>
        <taxon>Thalassiosiraceae</taxon>
        <taxon>Thalassiosira</taxon>
    </lineage>
</organism>
<evidence type="ECO:0000256" key="2">
    <source>
        <dbReference type="ARBA" id="ARBA00004496"/>
    </source>
</evidence>
<keyword evidence="7" id="KW-0653">Protein transport</keyword>
<dbReference type="InterPro" id="IPR036390">
    <property type="entry name" value="WH_DNA-bd_sf"/>
</dbReference>
<keyword evidence="6" id="KW-0967">Endosome</keyword>
<name>K0SYK7_THAOC</name>
<evidence type="ECO:0000256" key="1">
    <source>
        <dbReference type="ARBA" id="ARBA00004481"/>
    </source>
</evidence>
<dbReference type="InterPro" id="IPR016689">
    <property type="entry name" value="ESCRT-2_cplx_Snf8"/>
</dbReference>
<keyword evidence="4" id="KW-0813">Transport</keyword>
<evidence type="ECO:0000256" key="7">
    <source>
        <dbReference type="ARBA" id="ARBA00022927"/>
    </source>
</evidence>
<evidence type="ECO:0000256" key="5">
    <source>
        <dbReference type="ARBA" id="ARBA00022490"/>
    </source>
</evidence>
<dbReference type="Gene3D" id="6.10.140.180">
    <property type="match status" value="1"/>
</dbReference>
<comment type="subcellular location">
    <subcellularLocation>
        <location evidence="2">Cytoplasm</location>
    </subcellularLocation>
    <subcellularLocation>
        <location evidence="1">Endosome membrane</location>
        <topology evidence="1">Peripheral membrane protein</topology>
    </subcellularLocation>
</comment>
<dbReference type="eggNOG" id="KOG3341">
    <property type="taxonomic scope" value="Eukaryota"/>
</dbReference>
<keyword evidence="8" id="KW-0472">Membrane</keyword>
<evidence type="ECO:0000256" key="6">
    <source>
        <dbReference type="ARBA" id="ARBA00022753"/>
    </source>
</evidence>
<dbReference type="PANTHER" id="PTHR12806">
    <property type="entry name" value="EAP30 SUBUNIT OF ELL COMPLEX"/>
    <property type="match status" value="1"/>
</dbReference>
<dbReference type="FunFam" id="1.10.10.10:FF:000397">
    <property type="entry name" value="Vacuolar-sorting protein SNF8"/>
    <property type="match status" value="1"/>
</dbReference>
<dbReference type="Pfam" id="PF04157">
    <property type="entry name" value="EAP30"/>
    <property type="match status" value="1"/>
</dbReference>
<dbReference type="OMA" id="QIVEVCM"/>
<accession>K0SYK7</accession>
<dbReference type="OrthoDB" id="283883at2759"/>
<evidence type="ECO:0000256" key="4">
    <source>
        <dbReference type="ARBA" id="ARBA00022448"/>
    </source>
</evidence>
<comment type="caution">
    <text evidence="9">The sequence shown here is derived from an EMBL/GenBank/DDBJ whole genome shotgun (WGS) entry which is preliminary data.</text>
</comment>
<gene>
    <name evidence="9" type="ORF">THAOC_16054</name>
</gene>
<evidence type="ECO:0000313" key="10">
    <source>
        <dbReference type="Proteomes" id="UP000266841"/>
    </source>
</evidence>
<dbReference type="Gene3D" id="1.10.10.10">
    <property type="entry name" value="Winged helix-like DNA-binding domain superfamily/Winged helix DNA-binding domain"/>
    <property type="match status" value="2"/>
</dbReference>
<protein>
    <recommendedName>
        <fullName evidence="11">Vacuolar-sorting protein SNF8</fullName>
    </recommendedName>
</protein>
<dbReference type="InterPro" id="IPR040608">
    <property type="entry name" value="Snf8/Vps36"/>
</dbReference>
<dbReference type="EMBL" id="AGNL01018331">
    <property type="protein sequence ID" value="EJK63302.1"/>
    <property type="molecule type" value="Genomic_DNA"/>
</dbReference>